<dbReference type="AlphaFoldDB" id="A0A0V0HD04"/>
<proteinExistence type="predicted"/>
<accession>A0A0V0HD04</accession>
<name>A0A0V0HD04_SOLCH</name>
<dbReference type="EMBL" id="GEDG01021426">
    <property type="protein sequence ID" value="JAP18316.1"/>
    <property type="molecule type" value="Transcribed_RNA"/>
</dbReference>
<sequence>MSLVFTPYFLLHHNIYIQFKNFLTKRCRMTPLGFTCLCPCMYSFNFVMEDYDLISESLLLLWCFHATLL</sequence>
<evidence type="ECO:0000313" key="1">
    <source>
        <dbReference type="EMBL" id="JAP18316.1"/>
    </source>
</evidence>
<organism evidence="1">
    <name type="scientific">Solanum chacoense</name>
    <name type="common">Chaco potato</name>
    <dbReference type="NCBI Taxonomy" id="4108"/>
    <lineage>
        <taxon>Eukaryota</taxon>
        <taxon>Viridiplantae</taxon>
        <taxon>Streptophyta</taxon>
        <taxon>Embryophyta</taxon>
        <taxon>Tracheophyta</taxon>
        <taxon>Spermatophyta</taxon>
        <taxon>Magnoliopsida</taxon>
        <taxon>eudicotyledons</taxon>
        <taxon>Gunneridae</taxon>
        <taxon>Pentapetalae</taxon>
        <taxon>asterids</taxon>
        <taxon>lamiids</taxon>
        <taxon>Solanales</taxon>
        <taxon>Solanaceae</taxon>
        <taxon>Solanoideae</taxon>
        <taxon>Solaneae</taxon>
        <taxon>Solanum</taxon>
    </lineage>
</organism>
<protein>
    <submittedName>
        <fullName evidence="1">Putative ovule protein</fullName>
    </submittedName>
</protein>
<reference evidence="1" key="1">
    <citation type="submission" date="2015-12" db="EMBL/GenBank/DDBJ databases">
        <title>Gene expression during late stages of embryo sac development: a critical building block for successful pollen-pistil interactions.</title>
        <authorList>
            <person name="Liu Y."/>
            <person name="Joly V."/>
            <person name="Sabar M."/>
            <person name="Matton D.P."/>
        </authorList>
    </citation>
    <scope>NUCLEOTIDE SEQUENCE</scope>
</reference>